<dbReference type="Proteomes" id="UP001272242">
    <property type="component" value="Unassembled WGS sequence"/>
</dbReference>
<gene>
    <name evidence="1" type="ORF">R5W23_003800</name>
</gene>
<evidence type="ECO:0008006" key="3">
    <source>
        <dbReference type="Google" id="ProtNLM"/>
    </source>
</evidence>
<evidence type="ECO:0000313" key="1">
    <source>
        <dbReference type="EMBL" id="MDY3562334.1"/>
    </source>
</evidence>
<dbReference type="EMBL" id="JAXBLV010000211">
    <property type="protein sequence ID" value="MDY3562334.1"/>
    <property type="molecule type" value="Genomic_DNA"/>
</dbReference>
<organism evidence="1 2">
    <name type="scientific">Gemmata algarum</name>
    <dbReference type="NCBI Taxonomy" id="2975278"/>
    <lineage>
        <taxon>Bacteria</taxon>
        <taxon>Pseudomonadati</taxon>
        <taxon>Planctomycetota</taxon>
        <taxon>Planctomycetia</taxon>
        <taxon>Gemmatales</taxon>
        <taxon>Gemmataceae</taxon>
        <taxon>Gemmata</taxon>
    </lineage>
</organism>
<dbReference type="RefSeq" id="WP_320688643.1">
    <property type="nucleotide sequence ID" value="NZ_JAXBLV010000211.1"/>
</dbReference>
<keyword evidence="2" id="KW-1185">Reference proteome</keyword>
<accession>A0ABU5F915</accession>
<proteinExistence type="predicted"/>
<name>A0ABU5F915_9BACT</name>
<evidence type="ECO:0000313" key="2">
    <source>
        <dbReference type="Proteomes" id="UP001272242"/>
    </source>
</evidence>
<reference evidence="2" key="1">
    <citation type="journal article" date="2023" name="Mar. Drugs">
        <title>Gemmata algarum, a Novel Planctomycete Isolated from an Algal Mat, Displays Antimicrobial Activity.</title>
        <authorList>
            <person name="Kumar G."/>
            <person name="Kallscheuer N."/>
            <person name="Kashif M."/>
            <person name="Ahamad S."/>
            <person name="Jagadeeshwari U."/>
            <person name="Pannikurungottu S."/>
            <person name="Haufschild T."/>
            <person name="Kabuu M."/>
            <person name="Sasikala C."/>
            <person name="Jogler C."/>
            <person name="Ramana C."/>
        </authorList>
    </citation>
    <scope>NUCLEOTIDE SEQUENCE [LARGE SCALE GENOMIC DNA]</scope>
    <source>
        <strain evidence="2">JC673</strain>
    </source>
</reference>
<comment type="caution">
    <text evidence="1">The sequence shown here is derived from an EMBL/GenBank/DDBJ whole genome shotgun (WGS) entry which is preliminary data.</text>
</comment>
<protein>
    <recommendedName>
        <fullName evidence="3">Pentapeptide repeat-containing protein</fullName>
    </recommendedName>
</protein>
<sequence length="238" mass="27473">MDDSELIRMKDKLDRDLDPSCYPDPRLSIGENQIEIINSEASGLSLDFGVRQYNDLVKWGARVTDCEIRLHHPKKSGFYCSTLERCRLIAMQPQVDPNWVNVHWLDCQLEGVFSSCSFGRISKNRCFQAPLTRMERCDFSKARLDACPFLNINPEGLIWPELPHLIVHEPWRHAAEILAIHRDQPLQNFLQSLTLADDSLSALALSLEWIRGRGWLSESDIERFIATCRELDFVTLNF</sequence>